<evidence type="ECO:0000313" key="4">
    <source>
        <dbReference type="Proteomes" id="UP001180020"/>
    </source>
</evidence>
<dbReference type="SMART" id="SM00271">
    <property type="entry name" value="DnaJ"/>
    <property type="match status" value="1"/>
</dbReference>
<dbReference type="PRINTS" id="PR00625">
    <property type="entry name" value="JDOMAIN"/>
</dbReference>
<evidence type="ECO:0000313" key="3">
    <source>
        <dbReference type="EMBL" id="KAK1288747.1"/>
    </source>
</evidence>
<dbReference type="Gene3D" id="1.10.287.110">
    <property type="entry name" value="DnaJ domain"/>
    <property type="match status" value="1"/>
</dbReference>
<dbReference type="EMBL" id="JAUJYO010000019">
    <property type="protein sequence ID" value="KAK1288747.1"/>
    <property type="molecule type" value="Genomic_DNA"/>
</dbReference>
<proteinExistence type="predicted"/>
<feature type="domain" description="J" evidence="2">
    <location>
        <begin position="15"/>
        <end position="88"/>
    </location>
</feature>
<evidence type="ECO:0000259" key="2">
    <source>
        <dbReference type="PROSITE" id="PS50076"/>
    </source>
</evidence>
<dbReference type="PROSITE" id="PS50076">
    <property type="entry name" value="DNAJ_2"/>
    <property type="match status" value="1"/>
</dbReference>
<dbReference type="AlphaFoldDB" id="A0AAV9CJ24"/>
<organism evidence="3 4">
    <name type="scientific">Acorus calamus</name>
    <name type="common">Sweet flag</name>
    <dbReference type="NCBI Taxonomy" id="4465"/>
    <lineage>
        <taxon>Eukaryota</taxon>
        <taxon>Viridiplantae</taxon>
        <taxon>Streptophyta</taxon>
        <taxon>Embryophyta</taxon>
        <taxon>Tracheophyta</taxon>
        <taxon>Spermatophyta</taxon>
        <taxon>Magnoliopsida</taxon>
        <taxon>Liliopsida</taxon>
        <taxon>Acoraceae</taxon>
        <taxon>Acorus</taxon>
    </lineage>
</organism>
<dbReference type="CDD" id="cd06257">
    <property type="entry name" value="DnaJ"/>
    <property type="match status" value="1"/>
</dbReference>
<dbReference type="InterPro" id="IPR001623">
    <property type="entry name" value="DnaJ_domain"/>
</dbReference>
<dbReference type="Proteomes" id="UP001180020">
    <property type="component" value="Unassembled WGS sequence"/>
</dbReference>
<feature type="compositionally biased region" description="Low complexity" evidence="1">
    <location>
        <begin position="123"/>
        <end position="157"/>
    </location>
</feature>
<dbReference type="GO" id="GO:0005783">
    <property type="term" value="C:endoplasmic reticulum"/>
    <property type="evidence" value="ECO:0007669"/>
    <property type="project" value="UniProtKB-ARBA"/>
</dbReference>
<reference evidence="3" key="2">
    <citation type="submission" date="2023-06" db="EMBL/GenBank/DDBJ databases">
        <authorList>
            <person name="Ma L."/>
            <person name="Liu K.-W."/>
            <person name="Li Z."/>
            <person name="Hsiao Y.-Y."/>
            <person name="Qi Y."/>
            <person name="Fu T."/>
            <person name="Tang G."/>
            <person name="Zhang D."/>
            <person name="Sun W.-H."/>
            <person name="Liu D.-K."/>
            <person name="Li Y."/>
            <person name="Chen G.-Z."/>
            <person name="Liu X.-D."/>
            <person name="Liao X.-Y."/>
            <person name="Jiang Y.-T."/>
            <person name="Yu X."/>
            <person name="Hao Y."/>
            <person name="Huang J."/>
            <person name="Zhao X.-W."/>
            <person name="Ke S."/>
            <person name="Chen Y.-Y."/>
            <person name="Wu W.-L."/>
            <person name="Hsu J.-L."/>
            <person name="Lin Y.-F."/>
            <person name="Huang M.-D."/>
            <person name="Li C.-Y."/>
            <person name="Huang L."/>
            <person name="Wang Z.-W."/>
            <person name="Zhao X."/>
            <person name="Zhong W.-Y."/>
            <person name="Peng D.-H."/>
            <person name="Ahmad S."/>
            <person name="Lan S."/>
            <person name="Zhang J.-S."/>
            <person name="Tsai W.-C."/>
            <person name="Van De Peer Y."/>
            <person name="Liu Z.-J."/>
        </authorList>
    </citation>
    <scope>NUCLEOTIDE SEQUENCE</scope>
    <source>
        <strain evidence="3">CP</strain>
        <tissue evidence="3">Leaves</tissue>
    </source>
</reference>
<dbReference type="Pfam" id="PF00226">
    <property type="entry name" value="DnaJ"/>
    <property type="match status" value="1"/>
</dbReference>
<dbReference type="PANTHER" id="PTHR44743:SF5">
    <property type="entry name" value="CHAPERONE DNAJ-DOMAIN SUPERFAMILY PROTEIN"/>
    <property type="match status" value="1"/>
</dbReference>
<evidence type="ECO:0000256" key="1">
    <source>
        <dbReference type="SAM" id="MobiDB-lite"/>
    </source>
</evidence>
<protein>
    <submittedName>
        <fullName evidence="3">Chaperone protein dnaJ 49</fullName>
    </submittedName>
</protein>
<accession>A0AAV9CJ24</accession>
<dbReference type="InterPro" id="IPR036869">
    <property type="entry name" value="J_dom_sf"/>
</dbReference>
<dbReference type="PANTHER" id="PTHR44743">
    <property type="entry name" value="PUTATIVE, EXPRESSED-RELATED"/>
    <property type="match status" value="1"/>
</dbReference>
<gene>
    <name evidence="3" type="primary">ATJ49</name>
    <name evidence="3" type="ORF">QJS10_CPB19g01964</name>
</gene>
<reference evidence="3" key="1">
    <citation type="journal article" date="2023" name="Nat. Commun.">
        <title>Diploid and tetraploid genomes of Acorus and the evolution of monocots.</title>
        <authorList>
            <person name="Ma L."/>
            <person name="Liu K.W."/>
            <person name="Li Z."/>
            <person name="Hsiao Y.Y."/>
            <person name="Qi Y."/>
            <person name="Fu T."/>
            <person name="Tang G.D."/>
            <person name="Zhang D."/>
            <person name="Sun W.H."/>
            <person name="Liu D.K."/>
            <person name="Li Y."/>
            <person name="Chen G.Z."/>
            <person name="Liu X.D."/>
            <person name="Liao X.Y."/>
            <person name="Jiang Y.T."/>
            <person name="Yu X."/>
            <person name="Hao Y."/>
            <person name="Huang J."/>
            <person name="Zhao X.W."/>
            <person name="Ke S."/>
            <person name="Chen Y.Y."/>
            <person name="Wu W.L."/>
            <person name="Hsu J.L."/>
            <person name="Lin Y.F."/>
            <person name="Huang M.D."/>
            <person name="Li C.Y."/>
            <person name="Huang L."/>
            <person name="Wang Z.W."/>
            <person name="Zhao X."/>
            <person name="Zhong W.Y."/>
            <person name="Peng D.H."/>
            <person name="Ahmad S."/>
            <person name="Lan S."/>
            <person name="Zhang J.S."/>
            <person name="Tsai W.C."/>
            <person name="Van de Peer Y."/>
            <person name="Liu Z.J."/>
        </authorList>
    </citation>
    <scope>NUCLEOTIDE SEQUENCE</scope>
    <source>
        <strain evidence="3">CP</strain>
    </source>
</reference>
<keyword evidence="4" id="KW-1185">Reference proteome</keyword>
<comment type="caution">
    <text evidence="3">The sequence shown here is derived from an EMBL/GenBank/DDBJ whole genome shotgun (WGS) entry which is preliminary data.</text>
</comment>
<feature type="region of interest" description="Disordered" evidence="1">
    <location>
        <begin position="121"/>
        <end position="222"/>
    </location>
</feature>
<feature type="compositionally biased region" description="Basic residues" evidence="1">
    <location>
        <begin position="204"/>
        <end position="213"/>
    </location>
</feature>
<sequence length="222" mass="24332">MAAGGGEEEVETKSDFYAVLGLKKECSASDLRVAYKKLAMIWHPDRMSASGDSKFVDEAKKKFQAIQEAYSDTNKRFLYDFGVYDGDDDDNNEKRQESFEDLKVLFEEMFHDDMMNGFGSVDSSSKGHYSSTSSTSAFGSSDSSSDGRYSSSSPRGSTVINGKNKRGSSESAKSEPVNGFSTTFDPTRGFCFGAEDKREVGGGRRLKGRKQKVSSRGSEIST</sequence>
<name>A0AAV9CJ24_ACOCL</name>
<dbReference type="SUPFAM" id="SSF46565">
    <property type="entry name" value="Chaperone J-domain"/>
    <property type="match status" value="1"/>
</dbReference>